<evidence type="ECO:0000313" key="2">
    <source>
        <dbReference type="EMBL" id="QDZ06208.1"/>
    </source>
</evidence>
<dbReference type="GO" id="GO:0006974">
    <property type="term" value="P:DNA damage response"/>
    <property type="evidence" value="ECO:0007669"/>
    <property type="project" value="TreeGrafter"/>
</dbReference>
<organism evidence="2 3">
    <name type="scientific">Sphingomonas panacisoli</name>
    <dbReference type="NCBI Taxonomy" id="1813879"/>
    <lineage>
        <taxon>Bacteria</taxon>
        <taxon>Pseudomonadati</taxon>
        <taxon>Pseudomonadota</taxon>
        <taxon>Alphaproteobacteria</taxon>
        <taxon>Sphingomonadales</taxon>
        <taxon>Sphingomonadaceae</taxon>
        <taxon>Sphingomonas</taxon>
    </lineage>
</organism>
<sequence>MRQVAALLRRPGPALRLKRIAGRARKSGHASADASIPLKYVGDYLSLSLSPGERYRALAFHYGFLESTITGVRIEPGLVLWQSIDDEGKTHDVVLQPAWAAPMEGETELCFRLDGVRLFTLTFCIVQGGLVGSAEPAVIFVGGVQGIFFGKDRIRYAARKNQEIAPLAMLLLAIDAVAEMLGIATIVGTSDTAQAASQTSVDGRSTTIDYAALWRDMGGIDDGRGHYCVAVGQTSGAEKEVAGKNKARTRRRRLQRRAVRDAMIGMLAVALGRDAPAAAPARKPIADRDGDGARRRVTASGSATPVAATPSGPAVRISAR</sequence>
<dbReference type="InterPro" id="IPR007488">
    <property type="entry name" value="DUF535"/>
</dbReference>
<dbReference type="KEGG" id="spai:FPZ24_00905"/>
<proteinExistence type="predicted"/>
<dbReference type="OrthoDB" id="1238765at2"/>
<gene>
    <name evidence="2" type="ORF">FPZ24_00905</name>
</gene>
<dbReference type="PANTHER" id="PTHR38785">
    <property type="entry name" value="HOMOLOG OF VIRK"/>
    <property type="match status" value="1"/>
</dbReference>
<dbReference type="Pfam" id="PF04393">
    <property type="entry name" value="DUF535"/>
    <property type="match status" value="1"/>
</dbReference>
<name>A0A5B8LDG3_9SPHN</name>
<dbReference type="AlphaFoldDB" id="A0A5B8LDG3"/>
<dbReference type="RefSeq" id="WP_146569292.1">
    <property type="nucleotide sequence ID" value="NZ_CP042306.1"/>
</dbReference>
<accession>A0A5B8LDG3</accession>
<evidence type="ECO:0000256" key="1">
    <source>
        <dbReference type="SAM" id="MobiDB-lite"/>
    </source>
</evidence>
<dbReference type="Proteomes" id="UP000315673">
    <property type="component" value="Chromosome"/>
</dbReference>
<reference evidence="2 3" key="1">
    <citation type="submission" date="2019-07" db="EMBL/GenBank/DDBJ databases">
        <title>Full genome sequence of Sphingomonas sp. 4R-6-7(HKS19).</title>
        <authorList>
            <person name="Im W.-T."/>
        </authorList>
    </citation>
    <scope>NUCLEOTIDE SEQUENCE [LARGE SCALE GENOMIC DNA]</scope>
    <source>
        <strain evidence="2 3">HKS19</strain>
    </source>
</reference>
<dbReference type="EMBL" id="CP042306">
    <property type="protein sequence ID" value="QDZ06208.1"/>
    <property type="molecule type" value="Genomic_DNA"/>
</dbReference>
<keyword evidence="3" id="KW-1185">Reference proteome</keyword>
<protein>
    <submittedName>
        <fullName evidence="2">DUF535 domain-containing protein</fullName>
    </submittedName>
</protein>
<evidence type="ECO:0000313" key="3">
    <source>
        <dbReference type="Proteomes" id="UP000315673"/>
    </source>
</evidence>
<feature type="compositionally biased region" description="Basic and acidic residues" evidence="1">
    <location>
        <begin position="284"/>
        <end position="294"/>
    </location>
</feature>
<dbReference type="PANTHER" id="PTHR38785:SF1">
    <property type="entry name" value="HOMOLOG OF VIRK"/>
    <property type="match status" value="1"/>
</dbReference>
<feature type="region of interest" description="Disordered" evidence="1">
    <location>
        <begin position="278"/>
        <end position="320"/>
    </location>
</feature>